<gene>
    <name evidence="1" type="ORF">IAB26_08160</name>
</gene>
<organism evidence="1 2">
    <name type="scientific">Candidatus Limivivens merdigallinarum</name>
    <dbReference type="NCBI Taxonomy" id="2840859"/>
    <lineage>
        <taxon>Bacteria</taxon>
        <taxon>Bacillati</taxon>
        <taxon>Bacillota</taxon>
        <taxon>Clostridia</taxon>
        <taxon>Lachnospirales</taxon>
        <taxon>Lachnospiraceae</taxon>
        <taxon>Lachnospiraceae incertae sedis</taxon>
        <taxon>Candidatus Limivivens</taxon>
    </lineage>
</organism>
<dbReference type="Proteomes" id="UP000886886">
    <property type="component" value="Unassembled WGS sequence"/>
</dbReference>
<protein>
    <submittedName>
        <fullName evidence="1">Uncharacterized protein</fullName>
    </submittedName>
</protein>
<name>A0A9D0ZVA6_9FIRM</name>
<dbReference type="InterPro" id="IPR011009">
    <property type="entry name" value="Kinase-like_dom_sf"/>
</dbReference>
<accession>A0A9D0ZVA6</accession>
<comment type="caution">
    <text evidence="1">The sequence shown here is derived from an EMBL/GenBank/DDBJ whole genome shotgun (WGS) entry which is preliminary data.</text>
</comment>
<proteinExistence type="predicted"/>
<evidence type="ECO:0000313" key="2">
    <source>
        <dbReference type="Proteomes" id="UP000886886"/>
    </source>
</evidence>
<sequence>MKNVIYSKFSNERNPRLAIRTDILEDETGRRFVCKVPEFPEGREHVKRMYRWYQELSKLSKGSILSFNHCEATEEGVEFQYLTGETFEEHLLNLQRSESKERMAEEFLNFLHLVRSLHKGDTYRRSREFEEVFGRVDLPEGSECAKVTDIDLLAGNLLLDGERWTAIDYEWSFDFPIPVNYLLYRIIFYFTEHARRYDLREWDFFGKMGITKEEIRSFEEMETNFQHYVCRGHVPVRDLYEEISPGVFPMEETMGKEALQLFFDFGNGYSEKDSLTIPMDNFRIDRTIELPKGLHSLRVDPGSAAGMIQLDKLSLDGGKTDCPFTLREGAVLGNWIYAGDDDPNLLIHELPEGAHSLTVSLTVYPMDQIPMEEVERTAKEVMEQRTLIREMKNTKVWKAYEKYQNLRKR</sequence>
<reference evidence="1" key="1">
    <citation type="submission" date="2020-10" db="EMBL/GenBank/DDBJ databases">
        <authorList>
            <person name="Gilroy R."/>
        </authorList>
    </citation>
    <scope>NUCLEOTIDE SEQUENCE</scope>
    <source>
        <strain evidence="1">ChiSjej3B21-11622</strain>
    </source>
</reference>
<dbReference type="AlphaFoldDB" id="A0A9D0ZVA6"/>
<evidence type="ECO:0000313" key="1">
    <source>
        <dbReference type="EMBL" id="HIQ96521.1"/>
    </source>
</evidence>
<reference evidence="1" key="2">
    <citation type="journal article" date="2021" name="PeerJ">
        <title>Extensive microbial diversity within the chicken gut microbiome revealed by metagenomics and culture.</title>
        <authorList>
            <person name="Gilroy R."/>
            <person name="Ravi A."/>
            <person name="Getino M."/>
            <person name="Pursley I."/>
            <person name="Horton D.L."/>
            <person name="Alikhan N.F."/>
            <person name="Baker D."/>
            <person name="Gharbi K."/>
            <person name="Hall N."/>
            <person name="Watson M."/>
            <person name="Adriaenssens E.M."/>
            <person name="Foster-Nyarko E."/>
            <person name="Jarju S."/>
            <person name="Secka A."/>
            <person name="Antonio M."/>
            <person name="Oren A."/>
            <person name="Chaudhuri R.R."/>
            <person name="La Ragione R."/>
            <person name="Hildebrand F."/>
            <person name="Pallen M.J."/>
        </authorList>
    </citation>
    <scope>NUCLEOTIDE SEQUENCE</scope>
    <source>
        <strain evidence="1">ChiSjej3B21-11622</strain>
    </source>
</reference>
<dbReference type="SUPFAM" id="SSF56112">
    <property type="entry name" value="Protein kinase-like (PK-like)"/>
    <property type="match status" value="1"/>
</dbReference>
<dbReference type="EMBL" id="DVFT01000123">
    <property type="protein sequence ID" value="HIQ96521.1"/>
    <property type="molecule type" value="Genomic_DNA"/>
</dbReference>